<accession>S7V0S3</accession>
<dbReference type="VEuPathDB" id="ToxoDB:TGGT1_408680"/>
<evidence type="ECO:0000313" key="2">
    <source>
        <dbReference type="Proteomes" id="UP000005641"/>
    </source>
</evidence>
<sequence length="222" mass="24615">MLAHFVAICGGACSGCREVVWREEAVFVVPAEGTEPHHQNFMENWSREARRCPTTDPVAHARVWLALLCGFVLRSQRTTDADTEDAPPSVRSRGEIKCYPAAIEDLKSTAFKMQDARGFEGKVEKGPSNNTGGEPLVASIALFPWPAGTDASSLSITPFLIHRMSFQTRTRCPVPRDTSERRSSSASCTRSDHAIFKNFWLCLTLRPHYEVASNCNVRCGIQ</sequence>
<dbReference type="AlphaFoldDB" id="S7V0S3"/>
<reference evidence="1 2" key="2">
    <citation type="submission" date="2013-05" db="EMBL/GenBank/DDBJ databases">
        <authorList>
            <person name="Sibley D."/>
            <person name="Venepally P."/>
            <person name="Karamycheva S."/>
            <person name="Hadjithomas M."/>
            <person name="Khan A."/>
            <person name="Brunk B."/>
            <person name="Roos D."/>
            <person name="Caler E."/>
            <person name="Lorenzi H."/>
        </authorList>
    </citation>
    <scope>NUCLEOTIDE SEQUENCE [LARGE SCALE GENOMIC DNA]</scope>
    <source>
        <strain evidence="1 2">GT1</strain>
    </source>
</reference>
<comment type="caution">
    <text evidence="1">The sequence shown here is derived from an EMBL/GenBank/DDBJ whole genome shotgun (WGS) entry which is preliminary data.</text>
</comment>
<reference evidence="1 2" key="1">
    <citation type="submission" date="2006-05" db="EMBL/GenBank/DDBJ databases">
        <authorList>
            <person name="Paulsen I."/>
        </authorList>
    </citation>
    <scope>NUCLEOTIDE SEQUENCE [LARGE SCALE GENOMIC DNA]</scope>
    <source>
        <strain evidence="1 2">GT1</strain>
    </source>
</reference>
<dbReference type="Proteomes" id="UP000005641">
    <property type="component" value="Unassembled WGS sequence"/>
</dbReference>
<dbReference type="EMBL" id="AAQM03000054">
    <property type="protein sequence ID" value="EPR63437.1"/>
    <property type="molecule type" value="Genomic_DNA"/>
</dbReference>
<evidence type="ECO:0000313" key="1">
    <source>
        <dbReference type="EMBL" id="EPR63437.1"/>
    </source>
</evidence>
<organism evidence="1 2">
    <name type="scientific">Toxoplasma gondii (strain ATCC 50853 / GT1)</name>
    <dbReference type="NCBI Taxonomy" id="507601"/>
    <lineage>
        <taxon>Eukaryota</taxon>
        <taxon>Sar</taxon>
        <taxon>Alveolata</taxon>
        <taxon>Apicomplexa</taxon>
        <taxon>Conoidasida</taxon>
        <taxon>Coccidia</taxon>
        <taxon>Eucoccidiorida</taxon>
        <taxon>Eimeriorina</taxon>
        <taxon>Sarcocystidae</taxon>
        <taxon>Toxoplasma</taxon>
    </lineage>
</organism>
<proteinExistence type="predicted"/>
<gene>
    <name evidence="1" type="ORF">TGGT1_408680</name>
</gene>
<protein>
    <submittedName>
        <fullName evidence="1">Uncharacterized protein</fullName>
    </submittedName>
</protein>
<name>S7V0S3_TOXGG</name>